<gene>
    <name evidence="2" type="ORF">KG104_12325</name>
</gene>
<organism evidence="2 3">
    <name type="scientific">Arthrobacter sunyaminii</name>
    <dbReference type="NCBI Taxonomy" id="2816859"/>
    <lineage>
        <taxon>Bacteria</taxon>
        <taxon>Bacillati</taxon>
        <taxon>Actinomycetota</taxon>
        <taxon>Actinomycetes</taxon>
        <taxon>Micrococcales</taxon>
        <taxon>Micrococcaceae</taxon>
        <taxon>Arthrobacter</taxon>
    </lineage>
</organism>
<keyword evidence="1" id="KW-0812">Transmembrane</keyword>
<keyword evidence="3" id="KW-1185">Reference proteome</keyword>
<protein>
    <submittedName>
        <fullName evidence="2">Uncharacterized protein</fullName>
    </submittedName>
</protein>
<reference evidence="2" key="1">
    <citation type="submission" date="2021-06" db="EMBL/GenBank/DDBJ databases">
        <title>Novel species in genus Arthrobacter.</title>
        <authorList>
            <person name="Zhang G."/>
        </authorList>
    </citation>
    <scope>NUCLEOTIDE SEQUENCE</scope>
    <source>
        <strain evidence="2">Zg-ZUI122</strain>
    </source>
</reference>
<keyword evidence="1" id="KW-1133">Transmembrane helix</keyword>
<name>A0A975S4L3_9MICC</name>
<accession>A0A975S4L3</accession>
<evidence type="ECO:0000313" key="3">
    <source>
        <dbReference type="Proteomes" id="UP000680588"/>
    </source>
</evidence>
<feature type="transmembrane region" description="Helical" evidence="1">
    <location>
        <begin position="103"/>
        <end position="122"/>
    </location>
</feature>
<keyword evidence="1" id="KW-0472">Membrane</keyword>
<feature type="transmembrane region" description="Helical" evidence="1">
    <location>
        <begin position="42"/>
        <end position="65"/>
    </location>
</feature>
<feature type="transmembrane region" description="Helical" evidence="1">
    <location>
        <begin position="18"/>
        <end position="36"/>
    </location>
</feature>
<dbReference type="AlphaFoldDB" id="A0A975S4L3"/>
<feature type="transmembrane region" description="Helical" evidence="1">
    <location>
        <begin position="134"/>
        <end position="151"/>
    </location>
</feature>
<proteinExistence type="predicted"/>
<dbReference type="RefSeq" id="WP_207347168.1">
    <property type="nucleotide sequence ID" value="NZ_CP076456.1"/>
</dbReference>
<feature type="transmembrane region" description="Helical" evidence="1">
    <location>
        <begin position="181"/>
        <end position="200"/>
    </location>
</feature>
<evidence type="ECO:0000313" key="2">
    <source>
        <dbReference type="EMBL" id="QWQ35278.1"/>
    </source>
</evidence>
<sequence length="204" mass="20671">MSNPSAGPVRSLALVRRFLPPGAVWAAALLAAPFLNDDGATALVWGVGSAVLIALFPWALVTVLDKRGDLRRGLNRLGAPPIILGAFGAAFMVLRVVRWTDGPRALAAVVFGMIAAYALTAAVSKAARLEWADVTYAAAAVVLPVLLFLLFPGAAGAVLAAAAACVCVAAVISGRGHTVKTGAAAAVGVLAGGGVFLWLLTYSL</sequence>
<evidence type="ECO:0000256" key="1">
    <source>
        <dbReference type="SAM" id="Phobius"/>
    </source>
</evidence>
<dbReference type="EMBL" id="CP076456">
    <property type="protein sequence ID" value="QWQ35278.1"/>
    <property type="molecule type" value="Genomic_DNA"/>
</dbReference>
<feature type="transmembrane region" description="Helical" evidence="1">
    <location>
        <begin position="157"/>
        <end position="174"/>
    </location>
</feature>
<feature type="transmembrane region" description="Helical" evidence="1">
    <location>
        <begin position="77"/>
        <end position="97"/>
    </location>
</feature>
<dbReference type="Proteomes" id="UP000680588">
    <property type="component" value="Chromosome"/>
</dbReference>
<dbReference type="KEGG" id="asun:KG104_12325"/>